<dbReference type="AlphaFoldDB" id="A0AAX2MFK0"/>
<proteinExistence type="predicted"/>
<gene>
    <name evidence="1" type="ORF">NCTC8684_04643</name>
</gene>
<evidence type="ECO:0000313" key="1">
    <source>
        <dbReference type="EMBL" id="SUY93506.1"/>
    </source>
</evidence>
<dbReference type="EMBL" id="UIGR01000003">
    <property type="protein sequence ID" value="SUY93506.1"/>
    <property type="molecule type" value="Genomic_DNA"/>
</dbReference>
<reference evidence="1 2" key="1">
    <citation type="submission" date="2018-06" db="EMBL/GenBank/DDBJ databases">
        <authorList>
            <consortium name="Pathogen Informatics"/>
            <person name="Doyle S."/>
        </authorList>
    </citation>
    <scope>NUCLEOTIDE SEQUENCE [LARGE SCALE GENOMIC DNA]</scope>
    <source>
        <strain evidence="1 2">NCTC8684</strain>
    </source>
</reference>
<sequence length="180" mass="19835">MSWRRLLWGGALIGLGGCQSMGEPKMMGGSGRTINTDPNISIVWAKFNGQGIDGGGGDDCCIEYPAKWLPGMTATVEWTKDPQRWGNPDGSKRPDSNQEAINRWDKTHESRYTRHTAIVSVPQYNKTCGVTLIFLPCDETRVIIDCKQYFNVIQTLPNGPGSYPELIRRLGGKTQCVAGV</sequence>
<dbReference type="Proteomes" id="UP000254029">
    <property type="component" value="Unassembled WGS sequence"/>
</dbReference>
<accession>A0AAX2MFK0</accession>
<name>A0AAX2MFK0_CHRVL</name>
<dbReference type="PROSITE" id="PS51257">
    <property type="entry name" value="PROKAR_LIPOPROTEIN"/>
    <property type="match status" value="1"/>
</dbReference>
<organism evidence="1 2">
    <name type="scientific">Chromobacterium violaceum</name>
    <dbReference type="NCBI Taxonomy" id="536"/>
    <lineage>
        <taxon>Bacteria</taxon>
        <taxon>Pseudomonadati</taxon>
        <taxon>Pseudomonadota</taxon>
        <taxon>Betaproteobacteria</taxon>
        <taxon>Neisseriales</taxon>
        <taxon>Chromobacteriaceae</taxon>
        <taxon>Chromobacterium</taxon>
    </lineage>
</organism>
<protein>
    <submittedName>
        <fullName evidence="1">Protein of uncharacterized function (DUF3304)</fullName>
    </submittedName>
</protein>
<dbReference type="InterPro" id="IPR021733">
    <property type="entry name" value="DUF3304"/>
</dbReference>
<dbReference type="Pfam" id="PF11745">
    <property type="entry name" value="DUF3304"/>
    <property type="match status" value="1"/>
</dbReference>
<evidence type="ECO:0000313" key="2">
    <source>
        <dbReference type="Proteomes" id="UP000254029"/>
    </source>
</evidence>
<dbReference type="RefSeq" id="WP_076227856.1">
    <property type="nucleotide sequence ID" value="NZ_JBHMEH010000154.1"/>
</dbReference>
<comment type="caution">
    <text evidence="1">The sequence shown here is derived from an EMBL/GenBank/DDBJ whole genome shotgun (WGS) entry which is preliminary data.</text>
</comment>